<dbReference type="PANTHER" id="PTHR43580:SF2">
    <property type="entry name" value="CYTOKINE-LIKE NUCLEAR FACTOR N-PAC"/>
    <property type="match status" value="1"/>
</dbReference>
<dbReference type="GO" id="GO:0050661">
    <property type="term" value="F:NADP binding"/>
    <property type="evidence" value="ECO:0007669"/>
    <property type="project" value="InterPro"/>
</dbReference>
<dbReference type="GO" id="GO:0003677">
    <property type="term" value="F:DNA binding"/>
    <property type="evidence" value="ECO:0007669"/>
    <property type="project" value="TreeGrafter"/>
</dbReference>
<gene>
    <name evidence="5" type="ORF">BN4615_P10663</name>
</gene>
<dbReference type="Gene3D" id="1.10.1040.10">
    <property type="entry name" value="N-(1-d-carboxylethyl)-l-norvaline Dehydrogenase, domain 2"/>
    <property type="match status" value="1"/>
</dbReference>
<dbReference type="GO" id="GO:0000785">
    <property type="term" value="C:chromatin"/>
    <property type="evidence" value="ECO:0007669"/>
    <property type="project" value="TreeGrafter"/>
</dbReference>
<evidence type="ECO:0000259" key="3">
    <source>
        <dbReference type="Pfam" id="PF03446"/>
    </source>
</evidence>
<comment type="similarity">
    <text evidence="1">Belongs to the HIBADH-related family.</text>
</comment>
<dbReference type="InterPro" id="IPR015815">
    <property type="entry name" value="HIBADH-related"/>
</dbReference>
<feature type="domain" description="6-phosphogluconate dehydrogenase NADP-binding" evidence="3">
    <location>
        <begin position="20"/>
        <end position="168"/>
    </location>
</feature>
<evidence type="ECO:0000313" key="5">
    <source>
        <dbReference type="EMBL" id="SBP01147.1"/>
    </source>
</evidence>
<dbReference type="PANTHER" id="PTHR43580">
    <property type="entry name" value="OXIDOREDUCTASE GLYR1-RELATED"/>
    <property type="match status" value="1"/>
</dbReference>
<dbReference type="InterPro" id="IPR013328">
    <property type="entry name" value="6PGD_dom2"/>
</dbReference>
<dbReference type="InterPro" id="IPR048666">
    <property type="entry name" value="RedAm-like_C"/>
</dbReference>
<reference evidence="5" key="1">
    <citation type="submission" date="2016-04" db="EMBL/GenBank/DDBJ databases">
        <authorList>
            <person name="Evans L.H."/>
            <person name="Alamgir A."/>
            <person name="Owens N."/>
            <person name="Weber N.D."/>
            <person name="Virtaneva K."/>
            <person name="Barbian K."/>
            <person name="Babar A."/>
            <person name="Rosenke K."/>
        </authorList>
    </citation>
    <scope>NUCLEOTIDE SEQUENCE</scope>
    <source>
        <strain evidence="5">Nono1</strain>
    </source>
</reference>
<dbReference type="PIRSF" id="PIRSF000103">
    <property type="entry name" value="HIBADH"/>
    <property type="match status" value="1"/>
</dbReference>
<dbReference type="GO" id="GO:0031491">
    <property type="term" value="F:nucleosome binding"/>
    <property type="evidence" value="ECO:0007669"/>
    <property type="project" value="TreeGrafter"/>
</dbReference>
<dbReference type="InterPro" id="IPR036291">
    <property type="entry name" value="NAD(P)-bd_dom_sf"/>
</dbReference>
<dbReference type="Pfam" id="PF03446">
    <property type="entry name" value="NAD_binding_2"/>
    <property type="match status" value="1"/>
</dbReference>
<dbReference type="GO" id="GO:0008442">
    <property type="term" value="F:3-hydroxyisobutyrate dehydrogenase activity"/>
    <property type="evidence" value="ECO:0007669"/>
    <property type="project" value="UniProtKB-EC"/>
</dbReference>
<dbReference type="Gene3D" id="3.40.50.720">
    <property type="entry name" value="NAD(P)-binding Rossmann-like Domain"/>
    <property type="match status" value="1"/>
</dbReference>
<proteinExistence type="inferred from homology"/>
<evidence type="ECO:0000256" key="1">
    <source>
        <dbReference type="ARBA" id="ARBA00009080"/>
    </source>
</evidence>
<feature type="domain" description="NADPH-dependent reductive aminase-like C-terminal" evidence="4">
    <location>
        <begin position="176"/>
        <end position="301"/>
    </location>
</feature>
<dbReference type="EC" id="1.1.1.31" evidence="5"/>
<dbReference type="AlphaFoldDB" id="A0A1M4EQQ3"/>
<keyword evidence="2 5" id="KW-0560">Oxidoreductase</keyword>
<dbReference type="SUPFAM" id="SSF51735">
    <property type="entry name" value="NAD(P)-binding Rossmann-fold domains"/>
    <property type="match status" value="1"/>
</dbReference>
<evidence type="ECO:0000259" key="4">
    <source>
        <dbReference type="Pfam" id="PF21761"/>
    </source>
</evidence>
<evidence type="ECO:0000256" key="2">
    <source>
        <dbReference type="ARBA" id="ARBA00023002"/>
    </source>
</evidence>
<organism evidence="5">
    <name type="scientific">Nonomuraea gerenzanensis</name>
    <dbReference type="NCBI Taxonomy" id="93944"/>
    <lineage>
        <taxon>Bacteria</taxon>
        <taxon>Bacillati</taxon>
        <taxon>Actinomycetota</taxon>
        <taxon>Actinomycetes</taxon>
        <taxon>Streptosporangiales</taxon>
        <taxon>Streptosporangiaceae</taxon>
        <taxon>Nonomuraea</taxon>
    </lineage>
</organism>
<dbReference type="InterPro" id="IPR006115">
    <property type="entry name" value="6PGDH_NADP-bd"/>
</dbReference>
<dbReference type="Pfam" id="PF21761">
    <property type="entry name" value="RedAm-like_C"/>
    <property type="match status" value="1"/>
</dbReference>
<protein>
    <submittedName>
        <fullName evidence="5">3-hydroxyisobutyrate dehydrogenase</fullName>
        <ecNumber evidence="5">1.1.1.31</ecNumber>
    </submittedName>
</protein>
<name>A0A1M4EQQ3_9ACTN</name>
<dbReference type="EMBL" id="LT559118">
    <property type="protein sequence ID" value="SBP01147.1"/>
    <property type="molecule type" value="Genomic_DNA"/>
</dbReference>
<sequence>MVDRHHRNGQKATDMAGTPVTVIGMGLMGRALAAAFMRAGHPTTLWNRTPGKAQALVAAGASEAPTVADAVAAAPLVIVCVRDYDAVRDLLAPAGAALSGRVLVNLTSGASDEARAMATWAAGHGAEYLDGAIMMTPPGIGAPETVILYGGAPALYEAHEPALRVLGGGSTLISTDVGLPALYDVALLGIMWSTFNGFMHGAALLGTEKIPAADFLPMATSWLKGVASFLTAYADQIDEGSFTAEDATLETQVPPVRHLIHESRIRGIDATLAEYTERLLTEAIGRGHALDSYARIVDHFRP</sequence>
<dbReference type="GO" id="GO:0140673">
    <property type="term" value="P:transcription elongation-coupled chromatin remodeling"/>
    <property type="evidence" value="ECO:0007669"/>
    <property type="project" value="TreeGrafter"/>
</dbReference>
<accession>A0A1M4EQQ3</accession>
<dbReference type="InterPro" id="IPR051265">
    <property type="entry name" value="HIBADH-related_NP60_sf"/>
</dbReference>